<evidence type="ECO:0000313" key="3">
    <source>
        <dbReference type="Proteomes" id="UP000292402"/>
    </source>
</evidence>
<dbReference type="PANTHER" id="PTHR24148:SF64">
    <property type="entry name" value="HETEROKARYON INCOMPATIBILITY DOMAIN-CONTAINING PROTEIN"/>
    <property type="match status" value="1"/>
</dbReference>
<name>A0A4Q4MVE5_9PLEO</name>
<gene>
    <name evidence="2" type="ORF">AA0114_g696</name>
</gene>
<feature type="domain" description="Heterokaryon incompatibility" evidence="1">
    <location>
        <begin position="278"/>
        <end position="444"/>
    </location>
</feature>
<accession>A0A4Q4MVE5</accession>
<organism evidence="2 3">
    <name type="scientific">Alternaria tenuissima</name>
    <dbReference type="NCBI Taxonomy" id="119927"/>
    <lineage>
        <taxon>Eukaryota</taxon>
        <taxon>Fungi</taxon>
        <taxon>Dikarya</taxon>
        <taxon>Ascomycota</taxon>
        <taxon>Pezizomycotina</taxon>
        <taxon>Dothideomycetes</taxon>
        <taxon>Pleosporomycetidae</taxon>
        <taxon>Pleosporales</taxon>
        <taxon>Pleosporineae</taxon>
        <taxon>Pleosporaceae</taxon>
        <taxon>Alternaria</taxon>
        <taxon>Alternaria sect. Alternaria</taxon>
        <taxon>Alternaria alternata complex</taxon>
    </lineage>
</organism>
<protein>
    <recommendedName>
        <fullName evidence="1">Heterokaryon incompatibility domain-containing protein</fullName>
    </recommendedName>
</protein>
<proteinExistence type="predicted"/>
<dbReference type="PANTHER" id="PTHR24148">
    <property type="entry name" value="ANKYRIN REPEAT DOMAIN-CONTAINING PROTEIN 39 HOMOLOG-RELATED"/>
    <property type="match status" value="1"/>
</dbReference>
<dbReference type="Proteomes" id="UP000292402">
    <property type="component" value="Unassembled WGS sequence"/>
</dbReference>
<reference evidence="3" key="1">
    <citation type="journal article" date="2019" name="bioRxiv">
        <title>Genomics, evolutionary history and diagnostics of the Alternaria alternata species group including apple and Asian pear pathotypes.</title>
        <authorList>
            <person name="Armitage A.D."/>
            <person name="Cockerton H.M."/>
            <person name="Sreenivasaprasad S."/>
            <person name="Woodhall J.W."/>
            <person name="Lane C.R."/>
            <person name="Harrison R.J."/>
            <person name="Clarkson J.P."/>
        </authorList>
    </citation>
    <scope>NUCLEOTIDE SEQUENCE [LARGE SCALE GENOMIC DNA]</scope>
    <source>
        <strain evidence="3">FERA 1082</strain>
    </source>
</reference>
<sequence>MSAQSRFENHAITNDWALGSIAQLLPLLPYEHENGDETASRPLRFWYRLNYYMNTPQPYQDFLNKHLSNEHKLSFQLLDEWWTAQYQEPAFSTDARSKETDRAKVAIMRGPNTDEAMFVRTFLVQHLFHLEHSSSSSNLAPLYKDNKYHNAMLRLYSWEFCNLNLEGTLKEHVQTVEARHKQRRVCATSAYWQALSWRVYQRWQQDLECGVDAAPKPQTADWSFLEIPSNAFLTRGPILAPCPWLKRHGDRLENMPHYLWDVQRGLTVKTSHGFTPHYVAISHTWGRYVKAEPWIRVKGVPWDIPQNTCFEVGNIDQILSLVPGGLDFVWFDLVCIPQGDTDTDTKNKEISRQAEIFRGAKYAVAWLNTIENLNGLYGEMAVRALQSLRFITHEGKQQQSTAVRSYQNVLSDLGTGLFQPRPHGRNPSEWCLNPWFTSLWTLQEICAKDWIYLTSDGIVPITISGFAIRPSKSAAQAYESVSAIEFEYWLRQTGFDTFGDLDQASIMSLGDRRECTGRRAEAIMSVVGATQWYTDALHASMSFEKKDTKDLEGDLVLGKYPIAFVNELARKSPHIFFGTLAKWKMPEDPSKMGGLHGRAKDEIHNGSMLPFSCYRAAYMNHNIGRKFGHFFVPVPSIASWFVQQDGTVRMPRTTLASSSTMSNQIPSHNIPVDLFWPLNEVVAPLPSDLNIRGVTFQQSMWNELHQWIHRRPNESHAVITQYARMTRLSTKMWPLCFGVILERCKFGHLRKIGNFLLQDVGEIIDLTKEEDVDWVVA</sequence>
<dbReference type="AlphaFoldDB" id="A0A4Q4MVE5"/>
<evidence type="ECO:0000313" key="2">
    <source>
        <dbReference type="EMBL" id="RYN60894.1"/>
    </source>
</evidence>
<evidence type="ECO:0000259" key="1">
    <source>
        <dbReference type="Pfam" id="PF06985"/>
    </source>
</evidence>
<dbReference type="EMBL" id="PDXA01000002">
    <property type="protein sequence ID" value="RYN60894.1"/>
    <property type="molecule type" value="Genomic_DNA"/>
</dbReference>
<dbReference type="Pfam" id="PF06985">
    <property type="entry name" value="HET"/>
    <property type="match status" value="1"/>
</dbReference>
<dbReference type="InterPro" id="IPR010730">
    <property type="entry name" value="HET"/>
</dbReference>
<comment type="caution">
    <text evidence="2">The sequence shown here is derived from an EMBL/GenBank/DDBJ whole genome shotgun (WGS) entry which is preliminary data.</text>
</comment>
<dbReference type="InterPro" id="IPR052895">
    <property type="entry name" value="HetReg/Transcr_Mod"/>
</dbReference>